<dbReference type="Proteomes" id="UP000297053">
    <property type="component" value="Chromosome"/>
</dbReference>
<dbReference type="InterPro" id="IPR042529">
    <property type="entry name" value="IF_2B-like_C"/>
</dbReference>
<dbReference type="InterPro" id="IPR027363">
    <property type="entry name" value="M1Pi_N"/>
</dbReference>
<dbReference type="GO" id="GO:0019509">
    <property type="term" value="P:L-methionine salvage from methylthioadenosine"/>
    <property type="evidence" value="ECO:0007669"/>
    <property type="project" value="TreeGrafter"/>
</dbReference>
<name>A0A4D6KN84_9EURY</name>
<keyword evidence="2" id="KW-0648">Protein biosynthesis</keyword>
<dbReference type="GO" id="GO:0046523">
    <property type="term" value="F:S-methyl-5-thioribose-1-phosphate isomerase activity"/>
    <property type="evidence" value="ECO:0007669"/>
    <property type="project" value="TreeGrafter"/>
</dbReference>
<organism evidence="2 3">
    <name type="scientific">Halomicrobium mukohataei</name>
    <dbReference type="NCBI Taxonomy" id="57705"/>
    <lineage>
        <taxon>Archaea</taxon>
        <taxon>Methanobacteriati</taxon>
        <taxon>Methanobacteriota</taxon>
        <taxon>Stenosarchaea group</taxon>
        <taxon>Halobacteria</taxon>
        <taxon>Halobacteriales</taxon>
        <taxon>Haloarculaceae</taxon>
        <taxon>Halomicrobium</taxon>
    </lineage>
</organism>
<dbReference type="PANTHER" id="PTHR43475">
    <property type="entry name" value="METHYLTHIORIBOSE-1-PHOSPHATE ISOMERASE"/>
    <property type="match status" value="1"/>
</dbReference>
<protein>
    <submittedName>
        <fullName evidence="2">Translation initiation factor eIF-2B</fullName>
    </submittedName>
</protein>
<dbReference type="InterPro" id="IPR000649">
    <property type="entry name" value="IF-2B-related"/>
</dbReference>
<dbReference type="Gene3D" id="1.20.120.420">
    <property type="entry name" value="translation initiation factor eif-2b, domain 1"/>
    <property type="match status" value="1"/>
</dbReference>
<dbReference type="AlphaFoldDB" id="A0A4D6KN84"/>
<proteinExistence type="inferred from homology"/>
<dbReference type="SUPFAM" id="SSF100950">
    <property type="entry name" value="NagB/RpiA/CoA transferase-like"/>
    <property type="match status" value="1"/>
</dbReference>
<dbReference type="EMBL" id="CP039375">
    <property type="protein sequence ID" value="QCD66983.1"/>
    <property type="molecule type" value="Genomic_DNA"/>
</dbReference>
<evidence type="ECO:0000256" key="1">
    <source>
        <dbReference type="RuleBase" id="RU003814"/>
    </source>
</evidence>
<evidence type="ECO:0000313" key="3">
    <source>
        <dbReference type="Proteomes" id="UP000297053"/>
    </source>
</evidence>
<gene>
    <name evidence="2" type="ORF">E5139_15520</name>
</gene>
<dbReference type="GO" id="GO:0003743">
    <property type="term" value="F:translation initiation factor activity"/>
    <property type="evidence" value="ECO:0007669"/>
    <property type="project" value="UniProtKB-KW"/>
</dbReference>
<keyword evidence="2" id="KW-0396">Initiation factor</keyword>
<dbReference type="Pfam" id="PF01008">
    <property type="entry name" value="IF-2B"/>
    <property type="match status" value="1"/>
</dbReference>
<reference evidence="2 3" key="1">
    <citation type="submission" date="2019-04" db="EMBL/GenBank/DDBJ databases">
        <title>Complete genome sequence of Arthrobacter sp. ZXY-2 associated with effective atrazine degradation and salt adaptation.</title>
        <authorList>
            <person name="Zhao X."/>
        </authorList>
    </citation>
    <scope>NUCLEOTIDE SEQUENCE [LARGE SCALE GENOMIC DNA]</scope>
    <source>
        <strain evidence="3">ZP60</strain>
    </source>
</reference>
<comment type="similarity">
    <text evidence="1">Belongs to the eIF-2B alpha/beta/delta subunits family.</text>
</comment>
<dbReference type="KEGG" id="halz:E5139_15520"/>
<dbReference type="Gene3D" id="3.40.50.10470">
    <property type="entry name" value="Translation initiation factor eif-2b, domain 2"/>
    <property type="match status" value="1"/>
</dbReference>
<sequence length="288" mass="31226">MIDETVEEISEMQTHSSSVVAVKAARALSALADREFPTTEEYVRALERNSSALRRANPSHASLHTTQRAIVERVSGADLDSVADAKAETEAAIQAVVEQVEAGKERAAKRCGDRLDPTATLLTHDYSATVIESIERAIETADGEVDMTVYVTEARPRYLGRKLARSMAGIDGVDVRLIVDSAAGHYLSECDHVLVGMDCIVDDTLYNRVGTYPIAAAAADQGVPVTVVGSESKLIDGGFAFENEFRSVSEVMREPAEGFSIENPAYDATPTRLLDNVVTDERVVEYDE</sequence>
<dbReference type="RefSeq" id="WP_015763427.1">
    <property type="nucleotide sequence ID" value="NZ_CP039375.1"/>
</dbReference>
<accession>A0A4D6KN84</accession>
<reference evidence="2 3" key="2">
    <citation type="submission" date="2019-04" db="EMBL/GenBank/DDBJ databases">
        <authorList>
            <person name="Yang S."/>
            <person name="Wei W."/>
        </authorList>
    </citation>
    <scope>NUCLEOTIDE SEQUENCE [LARGE SCALE GENOMIC DNA]</scope>
    <source>
        <strain evidence="3">ZP60</strain>
    </source>
</reference>
<evidence type="ECO:0000313" key="2">
    <source>
        <dbReference type="EMBL" id="QCD66983.1"/>
    </source>
</evidence>
<dbReference type="OMA" id="IREMQTH"/>
<dbReference type="InterPro" id="IPR037171">
    <property type="entry name" value="NagB/RpiA_transferase-like"/>
</dbReference>
<dbReference type="GeneID" id="42180379"/>
<dbReference type="PANTHER" id="PTHR43475:SF2">
    <property type="entry name" value="RIBOSE 1,5-BISPHOSPHATE ISOMERASE"/>
    <property type="match status" value="1"/>
</dbReference>